<evidence type="ECO:0000256" key="1">
    <source>
        <dbReference type="SAM" id="MobiDB-lite"/>
    </source>
</evidence>
<accession>A0AA38GNZ8</accession>
<feature type="non-terminal residue" evidence="2">
    <location>
        <position position="77"/>
    </location>
</feature>
<proteinExistence type="predicted"/>
<organism evidence="2 3">
    <name type="scientific">Taxus chinensis</name>
    <name type="common">Chinese yew</name>
    <name type="synonym">Taxus wallichiana var. chinensis</name>
    <dbReference type="NCBI Taxonomy" id="29808"/>
    <lineage>
        <taxon>Eukaryota</taxon>
        <taxon>Viridiplantae</taxon>
        <taxon>Streptophyta</taxon>
        <taxon>Embryophyta</taxon>
        <taxon>Tracheophyta</taxon>
        <taxon>Spermatophyta</taxon>
        <taxon>Pinopsida</taxon>
        <taxon>Pinidae</taxon>
        <taxon>Conifers II</taxon>
        <taxon>Cupressales</taxon>
        <taxon>Taxaceae</taxon>
        <taxon>Taxus</taxon>
    </lineage>
</organism>
<feature type="compositionally biased region" description="Polar residues" evidence="1">
    <location>
        <begin position="48"/>
        <end position="62"/>
    </location>
</feature>
<reference evidence="2 3" key="1">
    <citation type="journal article" date="2021" name="Nat. Plants">
        <title>The Taxus genome provides insights into paclitaxel biosynthesis.</title>
        <authorList>
            <person name="Xiong X."/>
            <person name="Gou J."/>
            <person name="Liao Q."/>
            <person name="Li Y."/>
            <person name="Zhou Q."/>
            <person name="Bi G."/>
            <person name="Li C."/>
            <person name="Du R."/>
            <person name="Wang X."/>
            <person name="Sun T."/>
            <person name="Guo L."/>
            <person name="Liang H."/>
            <person name="Lu P."/>
            <person name="Wu Y."/>
            <person name="Zhang Z."/>
            <person name="Ro D.K."/>
            <person name="Shang Y."/>
            <person name="Huang S."/>
            <person name="Yan J."/>
        </authorList>
    </citation>
    <scope>NUCLEOTIDE SEQUENCE [LARGE SCALE GENOMIC DNA]</scope>
    <source>
        <strain evidence="2">Ta-2019</strain>
    </source>
</reference>
<evidence type="ECO:0000313" key="3">
    <source>
        <dbReference type="Proteomes" id="UP000824469"/>
    </source>
</evidence>
<name>A0AA38GNZ8_TAXCH</name>
<protein>
    <submittedName>
        <fullName evidence="2">Uncharacterized protein</fullName>
    </submittedName>
</protein>
<feature type="region of interest" description="Disordered" evidence="1">
    <location>
        <begin position="48"/>
        <end position="77"/>
    </location>
</feature>
<comment type="caution">
    <text evidence="2">The sequence shown here is derived from an EMBL/GenBank/DDBJ whole genome shotgun (WGS) entry which is preliminary data.</text>
</comment>
<sequence length="77" mass="8856">MQGKGKQRDNSSPFNVIEQMKRKNLNISMWESLAIPRQRDPLQVAMENWSTSNQSPNQQEKILTNAAHPEGNHGRQQ</sequence>
<evidence type="ECO:0000313" key="2">
    <source>
        <dbReference type="EMBL" id="KAH9325502.1"/>
    </source>
</evidence>
<gene>
    <name evidence="2" type="ORF">KI387_005680</name>
</gene>
<dbReference type="AlphaFoldDB" id="A0AA38GNZ8"/>
<dbReference type="EMBL" id="JAHRHJ020000002">
    <property type="protein sequence ID" value="KAH9325502.1"/>
    <property type="molecule type" value="Genomic_DNA"/>
</dbReference>
<keyword evidence="3" id="KW-1185">Reference proteome</keyword>
<dbReference type="Proteomes" id="UP000824469">
    <property type="component" value="Unassembled WGS sequence"/>
</dbReference>